<accession>A0ABT0PHZ9</accession>
<dbReference type="Proteomes" id="UP001203338">
    <property type="component" value="Unassembled WGS sequence"/>
</dbReference>
<name>A0ABT0PHZ9_9GAMM</name>
<keyword evidence="4" id="KW-1185">Reference proteome</keyword>
<dbReference type="PANTHER" id="PTHR13593:SF140">
    <property type="entry name" value="PLC-LIKE PHOSPHODIESTERASE"/>
    <property type="match status" value="1"/>
</dbReference>
<dbReference type="PANTHER" id="PTHR13593">
    <property type="match status" value="1"/>
</dbReference>
<comment type="caution">
    <text evidence="3">The sequence shown here is derived from an EMBL/GenBank/DDBJ whole genome shotgun (WGS) entry which is preliminary data.</text>
</comment>
<evidence type="ECO:0000313" key="4">
    <source>
        <dbReference type="Proteomes" id="UP001203338"/>
    </source>
</evidence>
<feature type="compositionally biased region" description="Polar residues" evidence="1">
    <location>
        <begin position="510"/>
        <end position="528"/>
    </location>
</feature>
<feature type="region of interest" description="Disordered" evidence="1">
    <location>
        <begin position="462"/>
        <end position="528"/>
    </location>
</feature>
<feature type="signal peptide" evidence="2">
    <location>
        <begin position="1"/>
        <end position="24"/>
    </location>
</feature>
<sequence>MTRFLPAFSAFISLLFLQLPNAYAAPDGQYCLSNRLARVTDALFHNTAIGIKIRDADGSIVTSGAYGSPYHLKWQSKDICLPSKTGGELEIYSREIGNNQWSLLRSYNISWLDGIDIEFHRSGRWDERFGINLKHAPPKQSPTPDADSWMEAVARAQPDIRFDQLCIPGAHITGTHAQNSRSQLALPATGERINYYGYLRQLPGFTPKLAKYYFSSWTKTQARPAGDLLNLGIRYLDLNLMVVGSDDEDSHFEVVTAHGLRGAKLSSILDDIQAFLEANPNEFIILDMQPRPKMPSAFVDLIYNAVEAKLGAQGLLLPPEIGTSFVLAEQLKSKGRIMALGPQTSERKEWMWNPDTLSHLNAEHNRSDLLRKELAAEAAREQRKGLVLVPLYLTPNVQDFTLNPLNISTLEKLNKTLRWPDGIARYTSNALRSQGNSINIVSMDYADQHRIYDFCLAEMNRAHPTPTRSQSPEQNQEPEGSDQINSYKPDTPIDESPEDEKEYPPEVITQPDSSSETDSSGQTEKSDA</sequence>
<evidence type="ECO:0000313" key="3">
    <source>
        <dbReference type="EMBL" id="MCL6270999.1"/>
    </source>
</evidence>
<dbReference type="InterPro" id="IPR051057">
    <property type="entry name" value="PI-PLC_domain"/>
</dbReference>
<feature type="compositionally biased region" description="Acidic residues" evidence="1">
    <location>
        <begin position="492"/>
        <end position="501"/>
    </location>
</feature>
<dbReference type="SUPFAM" id="SSF51695">
    <property type="entry name" value="PLC-like phosphodiesterases"/>
    <property type="match status" value="1"/>
</dbReference>
<dbReference type="InterPro" id="IPR017946">
    <property type="entry name" value="PLC-like_Pdiesterase_TIM-brl"/>
</dbReference>
<protein>
    <recommendedName>
        <fullName evidence="5">1-phosphatidylinositol phosphodiesterase</fullName>
    </recommendedName>
</protein>
<proteinExistence type="predicted"/>
<dbReference type="Gene3D" id="3.20.20.190">
    <property type="entry name" value="Phosphatidylinositol (PI) phosphodiesterase"/>
    <property type="match status" value="1"/>
</dbReference>
<organism evidence="3 4">
    <name type="scientific">Parendozoicomonas callyspongiae</name>
    <dbReference type="NCBI Taxonomy" id="2942213"/>
    <lineage>
        <taxon>Bacteria</taxon>
        <taxon>Pseudomonadati</taxon>
        <taxon>Pseudomonadota</taxon>
        <taxon>Gammaproteobacteria</taxon>
        <taxon>Oceanospirillales</taxon>
        <taxon>Endozoicomonadaceae</taxon>
        <taxon>Parendozoicomonas</taxon>
    </lineage>
</organism>
<keyword evidence="2" id="KW-0732">Signal</keyword>
<reference evidence="3 4" key="1">
    <citation type="submission" date="2022-05" db="EMBL/GenBank/DDBJ databases">
        <authorList>
            <person name="Park J.-S."/>
        </authorList>
    </citation>
    <scope>NUCLEOTIDE SEQUENCE [LARGE SCALE GENOMIC DNA]</scope>
    <source>
        <strain evidence="3 4">2012CJ34-2</strain>
    </source>
</reference>
<gene>
    <name evidence="3" type="ORF">M3P05_13795</name>
</gene>
<evidence type="ECO:0008006" key="5">
    <source>
        <dbReference type="Google" id="ProtNLM"/>
    </source>
</evidence>
<dbReference type="RefSeq" id="WP_249700316.1">
    <property type="nucleotide sequence ID" value="NZ_JAMFLX010000018.1"/>
</dbReference>
<dbReference type="EMBL" id="JAMFLX010000018">
    <property type="protein sequence ID" value="MCL6270999.1"/>
    <property type="molecule type" value="Genomic_DNA"/>
</dbReference>
<evidence type="ECO:0000256" key="1">
    <source>
        <dbReference type="SAM" id="MobiDB-lite"/>
    </source>
</evidence>
<feature type="chain" id="PRO_5047017992" description="1-phosphatidylinositol phosphodiesterase" evidence="2">
    <location>
        <begin position="25"/>
        <end position="528"/>
    </location>
</feature>
<feature type="compositionally biased region" description="Polar residues" evidence="1">
    <location>
        <begin position="466"/>
        <end position="488"/>
    </location>
</feature>
<evidence type="ECO:0000256" key="2">
    <source>
        <dbReference type="SAM" id="SignalP"/>
    </source>
</evidence>